<proteinExistence type="predicted"/>
<accession>A0A5C9A8H0</accession>
<feature type="chain" id="PRO_5022861471" evidence="2">
    <location>
        <begin position="25"/>
        <end position="191"/>
    </location>
</feature>
<gene>
    <name evidence="4" type="ORF">FV139_02270</name>
</gene>
<protein>
    <submittedName>
        <fullName evidence="4">BON domain-containing protein</fullName>
    </submittedName>
</protein>
<dbReference type="SMART" id="SM00749">
    <property type="entry name" value="BON"/>
    <property type="match status" value="2"/>
</dbReference>
<feature type="signal peptide" evidence="2">
    <location>
        <begin position="1"/>
        <end position="24"/>
    </location>
</feature>
<feature type="domain" description="BON" evidence="3">
    <location>
        <begin position="46"/>
        <end position="114"/>
    </location>
</feature>
<evidence type="ECO:0000256" key="1">
    <source>
        <dbReference type="ARBA" id="ARBA00022729"/>
    </source>
</evidence>
<keyword evidence="5" id="KW-1185">Reference proteome</keyword>
<evidence type="ECO:0000313" key="5">
    <source>
        <dbReference type="Proteomes" id="UP000321039"/>
    </source>
</evidence>
<dbReference type="EMBL" id="VRZA01000001">
    <property type="protein sequence ID" value="TXS96342.1"/>
    <property type="molecule type" value="Genomic_DNA"/>
</dbReference>
<dbReference type="PANTHER" id="PTHR34606">
    <property type="entry name" value="BON DOMAIN-CONTAINING PROTEIN"/>
    <property type="match status" value="1"/>
</dbReference>
<reference evidence="4 5" key="1">
    <citation type="submission" date="2019-08" db="EMBL/GenBank/DDBJ databases">
        <title>Parahaliea maris sp. nov., isolated from the surface seawater.</title>
        <authorList>
            <person name="Liu Y."/>
        </authorList>
    </citation>
    <scope>NUCLEOTIDE SEQUENCE [LARGE SCALE GENOMIC DNA]</scope>
    <source>
        <strain evidence="4 5">HSLHS9</strain>
    </source>
</reference>
<dbReference type="AlphaFoldDB" id="A0A5C9A8H0"/>
<dbReference type="PANTHER" id="PTHR34606:SF4">
    <property type="entry name" value="OUTER MEMBRANE LIPOPROTEIN DOLP"/>
    <property type="match status" value="1"/>
</dbReference>
<dbReference type="Proteomes" id="UP000321039">
    <property type="component" value="Unassembled WGS sequence"/>
</dbReference>
<dbReference type="InterPro" id="IPR051686">
    <property type="entry name" value="Lipoprotein_DolP"/>
</dbReference>
<evidence type="ECO:0000256" key="2">
    <source>
        <dbReference type="SAM" id="SignalP"/>
    </source>
</evidence>
<sequence length="191" mass="20871">MTRYLLYPLLLTTLAVSGCGSMLASMNANPIEDEPVERTMGRQLEDESVETKAIVNIRAADERFAQSHLVVVSYNGFVLLAGQVQSEELKNKASNVVREIRGVRRIYNEMEIAAPSSTMTRSSDAWITAKVKSWLIGHSSTPGMRVKVVTENGVVYLMGLATQAEADRIAAEAASLSGVQRVVRLFEVVPA</sequence>
<keyword evidence="1 2" id="KW-0732">Signal</keyword>
<dbReference type="Gene3D" id="3.30.1340.30">
    <property type="match status" value="1"/>
</dbReference>
<organism evidence="4 5">
    <name type="scientific">Parahaliea maris</name>
    <dbReference type="NCBI Taxonomy" id="2716870"/>
    <lineage>
        <taxon>Bacteria</taxon>
        <taxon>Pseudomonadati</taxon>
        <taxon>Pseudomonadota</taxon>
        <taxon>Gammaproteobacteria</taxon>
        <taxon>Cellvibrionales</taxon>
        <taxon>Halieaceae</taxon>
        <taxon>Parahaliea</taxon>
    </lineage>
</organism>
<dbReference type="InterPro" id="IPR007055">
    <property type="entry name" value="BON_dom"/>
</dbReference>
<evidence type="ECO:0000313" key="4">
    <source>
        <dbReference type="EMBL" id="TXS96342.1"/>
    </source>
</evidence>
<dbReference type="InterPro" id="IPR014004">
    <property type="entry name" value="Transpt-assoc_nodulatn_dom_bac"/>
</dbReference>
<dbReference type="Pfam" id="PF04972">
    <property type="entry name" value="BON"/>
    <property type="match status" value="2"/>
</dbReference>
<dbReference type="PROSITE" id="PS50914">
    <property type="entry name" value="BON"/>
    <property type="match status" value="2"/>
</dbReference>
<dbReference type="RefSeq" id="WP_148066610.1">
    <property type="nucleotide sequence ID" value="NZ_VRZA01000001.1"/>
</dbReference>
<dbReference type="PROSITE" id="PS51257">
    <property type="entry name" value="PROKAR_LIPOPROTEIN"/>
    <property type="match status" value="1"/>
</dbReference>
<comment type="caution">
    <text evidence="4">The sequence shown here is derived from an EMBL/GenBank/DDBJ whole genome shotgun (WGS) entry which is preliminary data.</text>
</comment>
<evidence type="ECO:0000259" key="3">
    <source>
        <dbReference type="PROSITE" id="PS50914"/>
    </source>
</evidence>
<feature type="domain" description="BON" evidence="3">
    <location>
        <begin position="123"/>
        <end position="190"/>
    </location>
</feature>
<name>A0A5C9A8H0_9GAMM</name>